<feature type="non-terminal residue" evidence="1">
    <location>
        <position position="1"/>
    </location>
</feature>
<sequence length="78" mass="9337">DVDTVMVDGDVIMRDRKLTRVDEENLYREVNKMMSRPATEAEMDRRDMAEKVEPYLRKFFEGTMGRSEQPHYNYNSRS</sequence>
<dbReference type="Gene3D" id="2.30.40.10">
    <property type="entry name" value="Urease, subunit C, domain 1"/>
    <property type="match status" value="1"/>
</dbReference>
<name>A0A381ZKH7_9ZZZZ</name>
<dbReference type="EMBL" id="UINC01021687">
    <property type="protein sequence ID" value="SVA89765.1"/>
    <property type="molecule type" value="Genomic_DNA"/>
</dbReference>
<dbReference type="InterPro" id="IPR011059">
    <property type="entry name" value="Metal-dep_hydrolase_composite"/>
</dbReference>
<protein>
    <submittedName>
        <fullName evidence="1">Uncharacterized protein</fullName>
    </submittedName>
</protein>
<proteinExistence type="predicted"/>
<dbReference type="AlphaFoldDB" id="A0A381ZKH7"/>
<reference evidence="1" key="1">
    <citation type="submission" date="2018-05" db="EMBL/GenBank/DDBJ databases">
        <authorList>
            <person name="Lanie J.A."/>
            <person name="Ng W.-L."/>
            <person name="Kazmierczak K.M."/>
            <person name="Andrzejewski T.M."/>
            <person name="Davidsen T.M."/>
            <person name="Wayne K.J."/>
            <person name="Tettelin H."/>
            <person name="Glass J.I."/>
            <person name="Rusch D."/>
            <person name="Podicherti R."/>
            <person name="Tsui H.-C.T."/>
            <person name="Winkler M.E."/>
        </authorList>
    </citation>
    <scope>NUCLEOTIDE SEQUENCE</scope>
</reference>
<dbReference type="SUPFAM" id="SSF51338">
    <property type="entry name" value="Composite domain of metallo-dependent hydrolases"/>
    <property type="match status" value="1"/>
</dbReference>
<accession>A0A381ZKH7</accession>
<evidence type="ECO:0000313" key="1">
    <source>
        <dbReference type="EMBL" id="SVA89765.1"/>
    </source>
</evidence>
<dbReference type="GO" id="GO:0016810">
    <property type="term" value="F:hydrolase activity, acting on carbon-nitrogen (but not peptide) bonds"/>
    <property type="evidence" value="ECO:0007669"/>
    <property type="project" value="InterPro"/>
</dbReference>
<gene>
    <name evidence="1" type="ORF">METZ01_LOCUS142619</name>
</gene>
<organism evidence="1">
    <name type="scientific">marine metagenome</name>
    <dbReference type="NCBI Taxonomy" id="408172"/>
    <lineage>
        <taxon>unclassified sequences</taxon>
        <taxon>metagenomes</taxon>
        <taxon>ecological metagenomes</taxon>
    </lineage>
</organism>